<sequence length="279" mass="32703">MAVINTLAYLNKIIDLSKEKTGEELLELHREILCTPVKEYFPNASLEDLHFELLVQGLFHPSESEEIRGVVESLKAIEVWLTIQKEFERLKNLWKGPDVPVYIYPLTKERPYLEGFEVKKNGVAFNNVIFLFVTPELEEIELKALFAHEYHHACRLSFLNKAHQEMELLDSLLIEGMAESAVEELYGETWLSPWTKWYSQEEGVSLWRKYFVNHLRLEGVDRHQIFLFGNEEEGLPKWIGYCLGYQIVQSFLKQNGLIQQQALYKIPSKEILKNTEFHL</sequence>
<dbReference type="OrthoDB" id="2449457at2"/>
<reference evidence="2 3" key="1">
    <citation type="submission" date="2018-08" db="EMBL/GenBank/DDBJ databases">
        <title>Lysinibacillus sp. YLB-03 draft genome sequence.</title>
        <authorList>
            <person name="Yu L."/>
        </authorList>
    </citation>
    <scope>NUCLEOTIDE SEQUENCE [LARGE SCALE GENOMIC DNA]</scope>
    <source>
        <strain evidence="2 3">YLB-03</strain>
    </source>
</reference>
<name>A0A396SBZ2_9BACL</name>
<gene>
    <name evidence="2" type="ORF">D1B33_13165</name>
</gene>
<protein>
    <recommendedName>
        <fullName evidence="1">DUF2268 domain-containing protein</fullName>
    </recommendedName>
</protein>
<evidence type="ECO:0000259" key="1">
    <source>
        <dbReference type="Pfam" id="PF10026"/>
    </source>
</evidence>
<dbReference type="RefSeq" id="WP_118876862.1">
    <property type="nucleotide sequence ID" value="NZ_QWEI01000007.1"/>
</dbReference>
<dbReference type="InterPro" id="IPR018728">
    <property type="entry name" value="DUF2268"/>
</dbReference>
<evidence type="ECO:0000313" key="2">
    <source>
        <dbReference type="EMBL" id="RHW34988.1"/>
    </source>
</evidence>
<dbReference type="AlphaFoldDB" id="A0A396SBZ2"/>
<dbReference type="EMBL" id="QWEI01000007">
    <property type="protein sequence ID" value="RHW34988.1"/>
    <property type="molecule type" value="Genomic_DNA"/>
</dbReference>
<evidence type="ECO:0000313" key="3">
    <source>
        <dbReference type="Proteomes" id="UP000265692"/>
    </source>
</evidence>
<feature type="domain" description="DUF2268" evidence="1">
    <location>
        <begin position="79"/>
        <end position="273"/>
    </location>
</feature>
<proteinExistence type="predicted"/>
<organism evidence="2 3">
    <name type="scientific">Ureibacillus yapensis</name>
    <dbReference type="NCBI Taxonomy" id="2304605"/>
    <lineage>
        <taxon>Bacteria</taxon>
        <taxon>Bacillati</taxon>
        <taxon>Bacillota</taxon>
        <taxon>Bacilli</taxon>
        <taxon>Bacillales</taxon>
        <taxon>Caryophanaceae</taxon>
        <taxon>Ureibacillus</taxon>
    </lineage>
</organism>
<keyword evidence="3" id="KW-1185">Reference proteome</keyword>
<comment type="caution">
    <text evidence="2">The sequence shown here is derived from an EMBL/GenBank/DDBJ whole genome shotgun (WGS) entry which is preliminary data.</text>
</comment>
<dbReference type="Pfam" id="PF10026">
    <property type="entry name" value="DUF2268"/>
    <property type="match status" value="1"/>
</dbReference>
<accession>A0A396SBZ2</accession>
<dbReference type="Proteomes" id="UP000265692">
    <property type="component" value="Unassembled WGS sequence"/>
</dbReference>